<dbReference type="SUPFAM" id="SSF52540">
    <property type="entry name" value="P-loop containing nucleoside triphosphate hydrolases"/>
    <property type="match status" value="1"/>
</dbReference>
<proteinExistence type="inferred from homology"/>
<keyword evidence="3" id="KW-1185">Reference proteome</keyword>
<organism evidence="2 3">
    <name type="scientific">Sphaerospermopsis reniformis</name>
    <dbReference type="NCBI Taxonomy" id="531300"/>
    <lineage>
        <taxon>Bacteria</taxon>
        <taxon>Bacillati</taxon>
        <taxon>Cyanobacteriota</taxon>
        <taxon>Cyanophyceae</taxon>
        <taxon>Nostocales</taxon>
        <taxon>Aphanizomenonaceae</taxon>
        <taxon>Sphaerospermopsis</taxon>
    </lineage>
</organism>
<reference evidence="3" key="1">
    <citation type="submission" date="2019-02" db="EMBL/GenBank/DDBJ databases">
        <title>Draft genome sequence of Sphaerospermopsis reniformis NIES-1949.</title>
        <authorList>
            <person name="Yamaguchi H."/>
            <person name="Suzuki S."/>
            <person name="Kawachi M."/>
        </authorList>
    </citation>
    <scope>NUCLEOTIDE SEQUENCE [LARGE SCALE GENOMIC DNA]</scope>
    <source>
        <strain evidence="3">NIES-1949</strain>
    </source>
</reference>
<evidence type="ECO:0000256" key="1">
    <source>
        <dbReference type="ARBA" id="ARBA00009299"/>
    </source>
</evidence>
<comment type="caution">
    <text evidence="2">The sequence shown here is derived from an EMBL/GenBank/DDBJ whole genome shotgun (WGS) entry which is preliminary data.</text>
</comment>
<evidence type="ECO:0000313" key="3">
    <source>
        <dbReference type="Proteomes" id="UP000300142"/>
    </source>
</evidence>
<accession>A0A479ZZ94</accession>
<dbReference type="InterPro" id="IPR027417">
    <property type="entry name" value="P-loop_NTPase"/>
</dbReference>
<sequence length="1169" mass="133296">MSISSYITQNISFVSHPYNPVEVIKIPDVSVQCRLLERFLAIPENQNFADQLVLAVQDHQEWEYGDQVRRTATLKTLVGTIEPFLKAIGRIRYTGDLKKLEYLEKQKCYGLLKDDLVLPNKWDTLKINDNHCPIYWTQQNCLAAVSYRVYLLRNEFSHEAPDYTVDEISKLFNTVLGLFILIIRYPANHSVLELATSPYRTYLKKVSQIDTEYERYVNLQASLKWKPNSREDLPFSLEETESFFIQELPIEEEISILVKQVKKIILIGGGGSGKSRTLKHITALLAKEIISLESEVQKIPIYLRADVLGNGNKISTYLSIYLKDIDSVDIKSSLSDGKYWLFIDGLNEVPFRYYSEVIQDIKSFLISYPKCKLVISTRQETYHNELQLPVYELEPLNPYTVGQILRLNARTEDEGNKLFSALKNDNKLLALFKTPLMSRLLCELPTQIHIPRNIGEMMQVLFNQIFEREKIKGDQISQRIKIMVLVELAQTIRKESGTAISENQILYLFENVTQRFARQEVSPDSLLTKLIDSSILQKSGDSLIGFFHETALDYFTAIGLKDAWEKNTDVEIQANIMDATPISIEILSGLLSNADTLTQLIAQHDLKLAARCYSARSQRSAKLFQELSNEAKNRLFTDPILALDSLAALDEIEATQTIFQALSKLPHKKLLSISKIIIKYAPNGIKQEVNKALLSGGFEQKLVAIQFINAHQLVEFSSDIIALAELNQSNLVEEIAKALGSLESPEALNYLEQQCNTPIDSRSIPLALAINYLSSELAENVIKLGLRDLDVEVRRAAISKIETINICDIDTEIFDIFVTDLDFLTRLILTPMLLSRTDKSRHKEIIKGLFAVVPSPEESLPYPRIMRVVSLLHQDELEEMALQVLCTRNPSLQSIAVSKILSRNPDLAINLFDLVNFEDPEISSGAKAAIIKAVITTGNVNTYILEKAMSPLLSPGVRVAVVEMLEDLPADIGNMILQQSLVDPAEQVTLRAAKVLLSVPKFCSEEIVEKFLFHPKKNVQKQIWHIINKKSIFANSQLLEWTNNNYSTYLRARAIEELCLRKFIWNLQTVCNFVHDNNYDIRQKGYRILEAMFRDASEYIGQIKDWNIERGFGFIIKIDTKNNKKQTIFVNLSNLIDRYYTPSRNDLVTFHLDESNQTKKRAVQVRFLC</sequence>
<comment type="similarity">
    <text evidence="1">Belongs to the CpcE/RpcE/PecE family.</text>
</comment>
<dbReference type="Gene3D" id="2.40.50.140">
    <property type="entry name" value="Nucleic acid-binding proteins"/>
    <property type="match status" value="1"/>
</dbReference>
<dbReference type="RefSeq" id="WP_137666982.1">
    <property type="nucleotide sequence ID" value="NZ_BJCE01000038.1"/>
</dbReference>
<dbReference type="InterPro" id="IPR016024">
    <property type="entry name" value="ARM-type_fold"/>
</dbReference>
<gene>
    <name evidence="2" type="ORF">SR1949_15650</name>
</gene>
<dbReference type="Gene3D" id="3.40.50.300">
    <property type="entry name" value="P-loop containing nucleotide triphosphate hydrolases"/>
    <property type="match status" value="1"/>
</dbReference>
<name>A0A479ZZ94_9CYAN</name>
<dbReference type="SUPFAM" id="SSF48371">
    <property type="entry name" value="ARM repeat"/>
    <property type="match status" value="1"/>
</dbReference>
<dbReference type="AlphaFoldDB" id="A0A479ZZ94"/>
<dbReference type="InterPro" id="IPR012340">
    <property type="entry name" value="NA-bd_OB-fold"/>
</dbReference>
<dbReference type="EMBL" id="BJCE01000038">
    <property type="protein sequence ID" value="GCL36461.1"/>
    <property type="molecule type" value="Genomic_DNA"/>
</dbReference>
<dbReference type="SUPFAM" id="SSF50249">
    <property type="entry name" value="Nucleic acid-binding proteins"/>
    <property type="match status" value="1"/>
</dbReference>
<evidence type="ECO:0000313" key="2">
    <source>
        <dbReference type="EMBL" id="GCL36461.1"/>
    </source>
</evidence>
<dbReference type="Proteomes" id="UP000300142">
    <property type="component" value="Unassembled WGS sequence"/>
</dbReference>
<protein>
    <submittedName>
        <fullName evidence="2">Signal transduction protein</fullName>
    </submittedName>
</protein>